<feature type="domain" description="Glyceraldehyde 3-phosphate dehydrogenase NAD(P) binding" evidence="10">
    <location>
        <begin position="3"/>
        <end position="153"/>
    </location>
</feature>
<dbReference type="AlphaFoldDB" id="A0A2Z5QZX8"/>
<dbReference type="NCBIfam" id="TIGR01534">
    <property type="entry name" value="GAPDH-I"/>
    <property type="match status" value="1"/>
</dbReference>
<keyword evidence="3 9" id="KW-0560">Oxidoreductase</keyword>
<proteinExistence type="inferred from homology"/>
<dbReference type="GO" id="GO:0006006">
    <property type="term" value="P:glucose metabolic process"/>
    <property type="evidence" value="ECO:0007669"/>
    <property type="project" value="InterPro"/>
</dbReference>
<dbReference type="EMBL" id="LR134479">
    <property type="protein sequence ID" value="VEI22969.1"/>
    <property type="molecule type" value="Genomic_DNA"/>
</dbReference>
<dbReference type="InterPro" id="IPR020830">
    <property type="entry name" value="GlycerAld_3-P_DH_AS"/>
</dbReference>
<dbReference type="Pfam" id="PF02800">
    <property type="entry name" value="Gp_dh_C"/>
    <property type="match status" value="1"/>
</dbReference>
<evidence type="ECO:0000256" key="3">
    <source>
        <dbReference type="ARBA" id="ARBA00023002"/>
    </source>
</evidence>
<dbReference type="PANTHER" id="PTHR43148">
    <property type="entry name" value="GLYCERALDEHYDE-3-PHOSPHATE DEHYDROGENASE 2"/>
    <property type="match status" value="1"/>
</dbReference>
<accession>A0A2Z5QZX8</accession>
<evidence type="ECO:0000256" key="1">
    <source>
        <dbReference type="ARBA" id="ARBA00004496"/>
    </source>
</evidence>
<organism evidence="11 13">
    <name type="scientific">Rothia aeria</name>
    <dbReference type="NCBI Taxonomy" id="172042"/>
    <lineage>
        <taxon>Bacteria</taxon>
        <taxon>Bacillati</taxon>
        <taxon>Actinomycetota</taxon>
        <taxon>Actinomycetes</taxon>
        <taxon>Micrococcales</taxon>
        <taxon>Micrococcaceae</taxon>
        <taxon>Rothia</taxon>
    </lineage>
</organism>
<keyword evidence="6" id="KW-0520">NAD</keyword>
<dbReference type="InterPro" id="IPR020828">
    <property type="entry name" value="GlycerAld_3-P_DH_NAD(P)-bd"/>
</dbReference>
<dbReference type="PROSITE" id="PS00071">
    <property type="entry name" value="GAPDH"/>
    <property type="match status" value="1"/>
</dbReference>
<dbReference type="PIRSF" id="PIRSF000149">
    <property type="entry name" value="GAP_DH"/>
    <property type="match status" value="1"/>
</dbReference>
<dbReference type="Gene3D" id="3.40.50.720">
    <property type="entry name" value="NAD(P)-binding Rossmann-like Domain"/>
    <property type="match status" value="1"/>
</dbReference>
<dbReference type="InterPro" id="IPR020829">
    <property type="entry name" value="GlycerAld_3-P_DH_cat"/>
</dbReference>
<comment type="similarity">
    <text evidence="2 8">Belongs to the glyceraldehyde-3-phosphate dehydrogenase family.</text>
</comment>
<dbReference type="SUPFAM" id="SSF51735">
    <property type="entry name" value="NAD(P)-binding Rossmann-fold domains"/>
    <property type="match status" value="1"/>
</dbReference>
<evidence type="ECO:0000313" key="14">
    <source>
        <dbReference type="Proteomes" id="UP000282386"/>
    </source>
</evidence>
<name>A0A2Z5QZX8_9MICC</name>
<dbReference type="GO" id="GO:0050661">
    <property type="term" value="F:NADP binding"/>
    <property type="evidence" value="ECO:0007669"/>
    <property type="project" value="InterPro"/>
</dbReference>
<dbReference type="InterPro" id="IPR006424">
    <property type="entry name" value="Glyceraldehyde-3-P_DH_1"/>
</dbReference>
<evidence type="ECO:0000313" key="11">
    <source>
        <dbReference type="EMBL" id="BAV88007.1"/>
    </source>
</evidence>
<feature type="binding site" evidence="5">
    <location>
        <begin position="152"/>
        <end position="154"/>
    </location>
    <ligand>
        <name>D-glyceraldehyde 3-phosphate</name>
        <dbReference type="ChEBI" id="CHEBI:59776"/>
    </ligand>
</feature>
<dbReference type="GO" id="GO:0051287">
    <property type="term" value="F:NAD binding"/>
    <property type="evidence" value="ECO:0007669"/>
    <property type="project" value="InterPro"/>
</dbReference>
<dbReference type="Gene3D" id="3.30.360.10">
    <property type="entry name" value="Dihydrodipicolinate Reductase, domain 2"/>
    <property type="match status" value="1"/>
</dbReference>
<dbReference type="InterPro" id="IPR036291">
    <property type="entry name" value="NAD(P)-bd_dom_sf"/>
</dbReference>
<dbReference type="PRINTS" id="PR00078">
    <property type="entry name" value="G3PDHDRGNASE"/>
</dbReference>
<dbReference type="RefSeq" id="WP_006887191.1">
    <property type="nucleotide sequence ID" value="NZ_CAJPQC010000001.1"/>
</dbReference>
<feature type="binding site" evidence="6">
    <location>
        <position position="35"/>
    </location>
    <ligand>
        <name>NAD(+)</name>
        <dbReference type="ChEBI" id="CHEBI:57540"/>
    </ligand>
</feature>
<evidence type="ECO:0000313" key="12">
    <source>
        <dbReference type="EMBL" id="VEI22969.1"/>
    </source>
</evidence>
<dbReference type="CDD" id="cd05214">
    <property type="entry name" value="GAPDH_I_N"/>
    <property type="match status" value="1"/>
</dbReference>
<dbReference type="GO" id="GO:0004365">
    <property type="term" value="F:glyceraldehyde-3-phosphate dehydrogenase (NAD+) (phosphorylating) activity"/>
    <property type="evidence" value="ECO:0007669"/>
    <property type="project" value="UniProtKB-ARBA"/>
</dbReference>
<dbReference type="CDD" id="cd18126">
    <property type="entry name" value="GAPDH_I_C"/>
    <property type="match status" value="1"/>
</dbReference>
<dbReference type="KEGG" id="raj:RA11412_1708"/>
<feature type="binding site" evidence="6">
    <location>
        <position position="79"/>
    </location>
    <ligand>
        <name>NAD(+)</name>
        <dbReference type="ChEBI" id="CHEBI:57540"/>
    </ligand>
</feature>
<evidence type="ECO:0000256" key="8">
    <source>
        <dbReference type="RuleBase" id="RU000397"/>
    </source>
</evidence>
<protein>
    <recommendedName>
        <fullName evidence="9">Glyceraldehyde-3-phosphate dehydrogenase</fullName>
        <ecNumber evidence="9">1.2.1.-</ecNumber>
    </recommendedName>
</protein>
<dbReference type="SUPFAM" id="SSF55347">
    <property type="entry name" value="Glyceraldehyde-3-phosphate dehydrogenase-like, C-terminal domain"/>
    <property type="match status" value="1"/>
</dbReference>
<dbReference type="Proteomes" id="UP000282386">
    <property type="component" value="Chromosome"/>
</dbReference>
<evidence type="ECO:0000313" key="13">
    <source>
        <dbReference type="Proteomes" id="UP000250241"/>
    </source>
</evidence>
<dbReference type="GO" id="GO:0005737">
    <property type="term" value="C:cytoplasm"/>
    <property type="evidence" value="ECO:0007669"/>
    <property type="project" value="UniProtKB-SubCell"/>
</dbReference>
<evidence type="ECO:0000256" key="6">
    <source>
        <dbReference type="PIRSR" id="PIRSR000149-3"/>
    </source>
</evidence>
<dbReference type="EC" id="1.2.1.-" evidence="9"/>
<feature type="binding site" evidence="6">
    <location>
        <begin position="12"/>
        <end position="13"/>
    </location>
    <ligand>
        <name>NAD(+)</name>
        <dbReference type="ChEBI" id="CHEBI:57540"/>
    </ligand>
</feature>
<dbReference type="FunFam" id="3.30.360.10:FF:000002">
    <property type="entry name" value="Glyceraldehyde-3-phosphate dehydrogenase"/>
    <property type="match status" value="1"/>
</dbReference>
<feature type="active site" description="Nucleophile" evidence="4">
    <location>
        <position position="153"/>
    </location>
</feature>
<feature type="binding site" evidence="5">
    <location>
        <position position="234"/>
    </location>
    <ligand>
        <name>D-glyceraldehyde 3-phosphate</name>
        <dbReference type="ChEBI" id="CHEBI:59776"/>
    </ligand>
</feature>
<feature type="site" description="Activates thiol group during catalysis" evidence="7">
    <location>
        <position position="180"/>
    </location>
</feature>
<sequence length="334" mass="35880">MTVRVAINGFGRIGRTFFRAAREEGVGFEIVAINDLTNVDTLAHLLKYDSIMGRLDAEVEVKENALVVDGKEIKILAERNPADLPWKDLGVDVVLESTGFFTEGSKAQAHIDAGAKKVIISAPGKNIDGTFVMGVNDDQYDPATQHIVSNASCTTNCLAPLAKVLNDSFGIERGLMTTIHAYTADQRLQDAPHSDLRRARAAAVNMVPTSTGAAAAVGIVLPELKGKLDGFAVRVPTITGSITDLTFTTNREVTKEEVNAALKAAAEGPMKGIIKYSEDPIVSKDIEGEGISTIFDAPLTKVIGNQVKVIAWYDNEYGYVARLVMFTNKVVASL</sequence>
<reference evidence="11 13" key="1">
    <citation type="submission" date="2016-10" db="EMBL/GenBank/DDBJ databases">
        <title>Genome sequence of Rothia aeria strain JCM11412.</title>
        <authorList>
            <person name="Nambu T."/>
        </authorList>
    </citation>
    <scope>NUCLEOTIDE SEQUENCE [LARGE SCALE GENOMIC DNA]</scope>
    <source>
        <strain evidence="11 13">JCM 11412</strain>
    </source>
</reference>
<comment type="subcellular location">
    <subcellularLocation>
        <location evidence="1">Cytoplasm</location>
    </subcellularLocation>
</comment>
<feature type="binding site" evidence="6">
    <location>
        <position position="121"/>
    </location>
    <ligand>
        <name>NAD(+)</name>
        <dbReference type="ChEBI" id="CHEBI:57540"/>
    </ligand>
</feature>
<evidence type="ECO:0000256" key="5">
    <source>
        <dbReference type="PIRSR" id="PIRSR000149-2"/>
    </source>
</evidence>
<dbReference type="EMBL" id="AP017895">
    <property type="protein sequence ID" value="BAV88007.1"/>
    <property type="molecule type" value="Genomic_DNA"/>
</dbReference>
<evidence type="ECO:0000256" key="2">
    <source>
        <dbReference type="ARBA" id="ARBA00007406"/>
    </source>
</evidence>
<dbReference type="Pfam" id="PF00044">
    <property type="entry name" value="Gp_dh_N"/>
    <property type="match status" value="1"/>
</dbReference>
<dbReference type="Proteomes" id="UP000250241">
    <property type="component" value="Chromosome"/>
</dbReference>
<gene>
    <name evidence="12" type="primary">gap_2</name>
    <name evidence="12" type="ORF">NCTC10207_01065</name>
    <name evidence="11" type="ORF">RA11412_1708</name>
</gene>
<feature type="binding site" evidence="6">
    <location>
        <position position="315"/>
    </location>
    <ligand>
        <name>NAD(+)</name>
        <dbReference type="ChEBI" id="CHEBI:57540"/>
    </ligand>
</feature>
<evidence type="ECO:0000256" key="4">
    <source>
        <dbReference type="PIRSR" id="PIRSR000149-1"/>
    </source>
</evidence>
<dbReference type="InterPro" id="IPR020831">
    <property type="entry name" value="GlycerAld/Erythrose_P_DH"/>
</dbReference>
<feature type="binding site" evidence="5">
    <location>
        <position position="183"/>
    </location>
    <ligand>
        <name>D-glyceraldehyde 3-phosphate</name>
        <dbReference type="ChEBI" id="CHEBI:59776"/>
    </ligand>
</feature>
<keyword evidence="13" id="KW-1185">Reference proteome</keyword>
<dbReference type="GeneID" id="93860872"/>
<reference evidence="12 14" key="2">
    <citation type="submission" date="2018-12" db="EMBL/GenBank/DDBJ databases">
        <authorList>
            <consortium name="Pathogen Informatics"/>
        </authorList>
    </citation>
    <scope>NUCLEOTIDE SEQUENCE [LARGE SCALE GENOMIC DNA]</scope>
    <source>
        <strain evidence="12 14">NCTC10207</strain>
    </source>
</reference>
<feature type="binding site" evidence="5">
    <location>
        <begin position="211"/>
        <end position="212"/>
    </location>
    <ligand>
        <name>D-glyceraldehyde 3-phosphate</name>
        <dbReference type="ChEBI" id="CHEBI:59776"/>
    </ligand>
</feature>
<keyword evidence="6" id="KW-0547">Nucleotide-binding</keyword>
<evidence type="ECO:0000259" key="10">
    <source>
        <dbReference type="SMART" id="SM00846"/>
    </source>
</evidence>
<evidence type="ECO:0000256" key="9">
    <source>
        <dbReference type="RuleBase" id="RU361160"/>
    </source>
</evidence>
<dbReference type="SMART" id="SM00846">
    <property type="entry name" value="Gp_dh_N"/>
    <property type="match status" value="1"/>
</dbReference>
<evidence type="ECO:0000256" key="7">
    <source>
        <dbReference type="PIRSR" id="PIRSR000149-4"/>
    </source>
</evidence>
<dbReference type="FunFam" id="3.40.50.720:FF:000001">
    <property type="entry name" value="Glyceraldehyde-3-phosphate dehydrogenase"/>
    <property type="match status" value="1"/>
</dbReference>